<gene>
    <name evidence="2" type="ORF">K8V15_08900</name>
</gene>
<reference evidence="2" key="2">
    <citation type="submission" date="2021-09" db="EMBL/GenBank/DDBJ databases">
        <authorList>
            <person name="Gilroy R."/>
        </authorList>
    </citation>
    <scope>NUCLEOTIDE SEQUENCE</scope>
    <source>
        <strain evidence="2">ChiGjej3B3-7470</strain>
    </source>
</reference>
<proteinExistence type="predicted"/>
<accession>A0A921ERJ4</accession>
<dbReference type="PANTHER" id="PTHR11614">
    <property type="entry name" value="PHOSPHOLIPASE-RELATED"/>
    <property type="match status" value="1"/>
</dbReference>
<dbReference type="SUPFAM" id="SSF53474">
    <property type="entry name" value="alpha/beta-Hydrolases"/>
    <property type="match status" value="1"/>
</dbReference>
<feature type="domain" description="Serine aminopeptidase S33" evidence="1">
    <location>
        <begin position="11"/>
        <end position="145"/>
    </location>
</feature>
<organism evidence="2 3">
    <name type="scientific">Tessaracoccus flavescens</name>
    <dbReference type="NCBI Taxonomy" id="399497"/>
    <lineage>
        <taxon>Bacteria</taxon>
        <taxon>Bacillati</taxon>
        <taxon>Actinomycetota</taxon>
        <taxon>Actinomycetes</taxon>
        <taxon>Propionibacteriales</taxon>
        <taxon>Propionibacteriaceae</taxon>
        <taxon>Tessaracoccus</taxon>
    </lineage>
</organism>
<keyword evidence="2" id="KW-0378">Hydrolase</keyword>
<evidence type="ECO:0000259" key="1">
    <source>
        <dbReference type="Pfam" id="PF12146"/>
    </source>
</evidence>
<dbReference type="InterPro" id="IPR051044">
    <property type="entry name" value="MAG_DAG_Lipase"/>
</dbReference>
<dbReference type="Pfam" id="PF12146">
    <property type="entry name" value="Hydrolase_4"/>
    <property type="match status" value="1"/>
</dbReference>
<reference evidence="2" key="1">
    <citation type="journal article" date="2021" name="PeerJ">
        <title>Extensive microbial diversity within the chicken gut microbiome revealed by metagenomics and culture.</title>
        <authorList>
            <person name="Gilroy R."/>
            <person name="Ravi A."/>
            <person name="Getino M."/>
            <person name="Pursley I."/>
            <person name="Horton D.L."/>
            <person name="Alikhan N.F."/>
            <person name="Baker D."/>
            <person name="Gharbi K."/>
            <person name="Hall N."/>
            <person name="Watson M."/>
            <person name="Adriaenssens E.M."/>
            <person name="Foster-Nyarko E."/>
            <person name="Jarju S."/>
            <person name="Secka A."/>
            <person name="Antonio M."/>
            <person name="Oren A."/>
            <person name="Chaudhuri R.R."/>
            <person name="La Ragione R."/>
            <person name="Hildebrand F."/>
            <person name="Pallen M.J."/>
        </authorList>
    </citation>
    <scope>NUCLEOTIDE SEQUENCE</scope>
    <source>
        <strain evidence="2">ChiGjej3B3-7470</strain>
    </source>
</reference>
<evidence type="ECO:0000313" key="2">
    <source>
        <dbReference type="EMBL" id="HJE52075.1"/>
    </source>
</evidence>
<sequence>MRRNEPTASLAVLYVHGWNDYFFQTHLADSMAELGYDFYAVDLRRYGRSLRSKQLAGYITKLSDYFVELDLALAAVKAEGHDDVVLMGHSTGGLTACLFAHERPGELAALVLNSPWLELQGNAILRPVTQPMITAARAVAPTTALPLTESGFYRRSTHLTEGGEWSYNLNLKGDPAFLIRVGWFAAILEGHAKVAAGLSIDCPILVAVSERSDFRRVWDDALLAADIVLDVDRIMERGSDLGNLVVLARIPDALHDLVLSRPAVRGVVLDEYARFLRCYAQ</sequence>
<evidence type="ECO:0000313" key="3">
    <source>
        <dbReference type="Proteomes" id="UP000712713"/>
    </source>
</evidence>
<dbReference type="Proteomes" id="UP000712713">
    <property type="component" value="Unassembled WGS sequence"/>
</dbReference>
<comment type="caution">
    <text evidence="2">The sequence shown here is derived from an EMBL/GenBank/DDBJ whole genome shotgun (WGS) entry which is preliminary data.</text>
</comment>
<dbReference type="AlphaFoldDB" id="A0A921ERJ4"/>
<name>A0A921ERJ4_9ACTN</name>
<dbReference type="InterPro" id="IPR022742">
    <property type="entry name" value="Hydrolase_4"/>
</dbReference>
<dbReference type="GO" id="GO:0016787">
    <property type="term" value="F:hydrolase activity"/>
    <property type="evidence" value="ECO:0007669"/>
    <property type="project" value="UniProtKB-KW"/>
</dbReference>
<dbReference type="InterPro" id="IPR029058">
    <property type="entry name" value="AB_hydrolase_fold"/>
</dbReference>
<dbReference type="Gene3D" id="3.40.50.1820">
    <property type="entry name" value="alpha/beta hydrolase"/>
    <property type="match status" value="1"/>
</dbReference>
<dbReference type="EMBL" id="DYZF01000225">
    <property type="protein sequence ID" value="HJE52075.1"/>
    <property type="molecule type" value="Genomic_DNA"/>
</dbReference>
<protein>
    <submittedName>
        <fullName evidence="2">Alpha/beta hydrolase</fullName>
    </submittedName>
</protein>